<feature type="domain" description="DUF2262" evidence="1">
    <location>
        <begin position="133"/>
        <end position="277"/>
    </location>
</feature>
<dbReference type="Pfam" id="PF10020">
    <property type="entry name" value="DUF2262"/>
    <property type="match status" value="1"/>
</dbReference>
<evidence type="ECO:0000259" key="2">
    <source>
        <dbReference type="Pfam" id="PF22886"/>
    </source>
</evidence>
<dbReference type="AlphaFoldDB" id="A0A174ZDD7"/>
<reference evidence="3 4" key="1">
    <citation type="submission" date="2015-09" db="EMBL/GenBank/DDBJ databases">
        <authorList>
            <consortium name="Pathogen Informatics"/>
        </authorList>
    </citation>
    <scope>NUCLEOTIDE SEQUENCE [LARGE SCALE GENOMIC DNA]</scope>
    <source>
        <strain evidence="3 4">2789STDY5834928</strain>
    </source>
</reference>
<evidence type="ECO:0000313" key="4">
    <source>
        <dbReference type="Proteomes" id="UP000095662"/>
    </source>
</evidence>
<feature type="domain" description="DUF7021" evidence="2">
    <location>
        <begin position="1"/>
        <end position="125"/>
    </location>
</feature>
<dbReference type="InterPro" id="IPR019260">
    <property type="entry name" value="DUF2262"/>
</dbReference>
<gene>
    <name evidence="3" type="ORF">ERS852540_01086</name>
</gene>
<organism evidence="3 4">
    <name type="scientific">[Eubacterium] siraeum</name>
    <dbReference type="NCBI Taxonomy" id="39492"/>
    <lineage>
        <taxon>Bacteria</taxon>
        <taxon>Bacillati</taxon>
        <taxon>Bacillota</taxon>
        <taxon>Clostridia</taxon>
        <taxon>Eubacteriales</taxon>
        <taxon>Oscillospiraceae</taxon>
        <taxon>Oscillospiraceae incertae sedis</taxon>
    </lineage>
</organism>
<dbReference type="EMBL" id="CZBY01000007">
    <property type="protein sequence ID" value="CUQ85383.1"/>
    <property type="molecule type" value="Genomic_DNA"/>
</dbReference>
<evidence type="ECO:0000259" key="1">
    <source>
        <dbReference type="Pfam" id="PF10020"/>
    </source>
</evidence>
<accession>A0A174ZDD7</accession>
<evidence type="ECO:0000313" key="3">
    <source>
        <dbReference type="EMBL" id="CUQ85383.1"/>
    </source>
</evidence>
<dbReference type="Pfam" id="PF22886">
    <property type="entry name" value="DUF7021"/>
    <property type="match status" value="1"/>
</dbReference>
<dbReference type="STRING" id="39492.ERS852540_01086"/>
<proteinExistence type="predicted"/>
<name>A0A174ZDD7_9FIRM</name>
<dbReference type="OrthoDB" id="1151029at2"/>
<dbReference type="Proteomes" id="UP000095662">
    <property type="component" value="Unassembled WGS sequence"/>
</dbReference>
<dbReference type="InterPro" id="IPR054286">
    <property type="entry name" value="DUF7021"/>
</dbReference>
<protein>
    <submittedName>
        <fullName evidence="3">Uncharacterized protein conserved in bacteria</fullName>
    </submittedName>
</protein>
<sequence>MFEEFYEMYEPEEQEVVALINRCIGGGYNWKGKFWEMTVVTLGIVFCDTGKVSTKEERLEWPVTDEERNSDKGWGRFQSEQICRLKICRMKEEWAKGLVAWPWCISEVVKANEDCPELQAVLDEYHKPVVIQDEVLGELTLDKNYGVFEGEIKWCGKDVLLSLEVNAESKPSWTRARSAAKKMLADCENWDKAMRELAAKDLTELANNWLSQDEENPRNPEIDPITEEELARRISMTSLSVTSGGSFTAWFDCDEMFTDHAVTVYGSLKKGLKAANIEG</sequence>